<comment type="caution">
    <text evidence="1">The sequence shown here is derived from an EMBL/GenBank/DDBJ whole genome shotgun (WGS) entry which is preliminary data.</text>
</comment>
<dbReference type="Gene3D" id="3.40.50.2000">
    <property type="entry name" value="Glycogen Phosphorylase B"/>
    <property type="match status" value="1"/>
</dbReference>
<organism evidence="1 2">
    <name type="scientific">Chromatocurvus halotolerans</name>
    <dbReference type="NCBI Taxonomy" id="1132028"/>
    <lineage>
        <taxon>Bacteria</taxon>
        <taxon>Pseudomonadati</taxon>
        <taxon>Pseudomonadota</taxon>
        <taxon>Gammaproteobacteria</taxon>
        <taxon>Cellvibrionales</taxon>
        <taxon>Halieaceae</taxon>
        <taxon>Chromatocurvus</taxon>
    </lineage>
</organism>
<keyword evidence="2" id="KW-1185">Reference proteome</keyword>
<evidence type="ECO:0000313" key="2">
    <source>
        <dbReference type="Proteomes" id="UP000294980"/>
    </source>
</evidence>
<dbReference type="SUPFAM" id="SSF53756">
    <property type="entry name" value="UDP-Glycosyltransferase/glycogen phosphorylase"/>
    <property type="match status" value="1"/>
</dbReference>
<dbReference type="EMBL" id="SLWX01000008">
    <property type="protein sequence ID" value="TCO75441.1"/>
    <property type="molecule type" value="Genomic_DNA"/>
</dbReference>
<name>A0A4R2KMT8_9GAMM</name>
<reference evidence="1 2" key="1">
    <citation type="submission" date="2019-03" db="EMBL/GenBank/DDBJ databases">
        <title>Genomic Encyclopedia of Type Strains, Phase IV (KMG-IV): sequencing the most valuable type-strain genomes for metagenomic binning, comparative biology and taxonomic classification.</title>
        <authorList>
            <person name="Goeker M."/>
        </authorList>
    </citation>
    <scope>NUCLEOTIDE SEQUENCE [LARGE SCALE GENOMIC DNA]</scope>
    <source>
        <strain evidence="1 2">DSM 23344</strain>
    </source>
</reference>
<evidence type="ECO:0000313" key="1">
    <source>
        <dbReference type="EMBL" id="TCO75441.1"/>
    </source>
</evidence>
<gene>
    <name evidence="1" type="ORF">EV688_1087</name>
</gene>
<protein>
    <submittedName>
        <fullName evidence="1">Uncharacterized protein (TIGR00661 family)</fullName>
    </submittedName>
</protein>
<dbReference type="Pfam" id="PF13528">
    <property type="entry name" value="Glyco_trans_1_3"/>
    <property type="match status" value="1"/>
</dbReference>
<dbReference type="OrthoDB" id="9793805at2"/>
<sequence length="367" mass="40588">MKILYGVQATGNGHLSRARAMAAAFAARGADVHYLFSGREPSQLFDMQGFGDYRVRSGLSFVNEAGRLRYRKTLLSNHYLRFLRDVRALDVARYDVILTDFEPITAWAGRVRGKTVISLGHQPAFDYAVPVAETNLASELVMRWFAPGQVRIGLHWARYSPLILPPLIHLSVREGVRRAGKILVYLPFEDIAAVQSLLKHFPAFEFHIYAPGLKPEDRGNLHLRPTSVSGFQADLKDCEGVICGAGFELASECLALGKRLLVKPQQRQMEQASNALALAELRLATCMPRLSHEVVETWLASNAFAPRVRYPDVASSLADWLLAGDYASESLARLGDHLWRSVTPDCAVPLRVRPDARAAPSGAGWAA</sequence>
<proteinExistence type="predicted"/>
<dbReference type="Proteomes" id="UP000294980">
    <property type="component" value="Unassembled WGS sequence"/>
</dbReference>
<accession>A0A4R2KMT8</accession>
<dbReference type="AlphaFoldDB" id="A0A4R2KMT8"/>
<dbReference type="RefSeq" id="WP_117318105.1">
    <property type="nucleotide sequence ID" value="NZ_QQSW01000010.1"/>
</dbReference>